<keyword evidence="3" id="KW-1185">Reference proteome</keyword>
<feature type="compositionally biased region" description="Polar residues" evidence="1">
    <location>
        <begin position="1"/>
        <end position="25"/>
    </location>
</feature>
<feature type="region of interest" description="Disordered" evidence="1">
    <location>
        <begin position="1"/>
        <end position="28"/>
    </location>
</feature>
<dbReference type="AlphaFoldDB" id="A0A0F4YXC3"/>
<organism evidence="2 3">
    <name type="scientific">Rasamsonia emersonii (strain ATCC 16479 / CBS 393.64 / IMI 116815)</name>
    <dbReference type="NCBI Taxonomy" id="1408163"/>
    <lineage>
        <taxon>Eukaryota</taxon>
        <taxon>Fungi</taxon>
        <taxon>Dikarya</taxon>
        <taxon>Ascomycota</taxon>
        <taxon>Pezizomycotina</taxon>
        <taxon>Eurotiomycetes</taxon>
        <taxon>Eurotiomycetidae</taxon>
        <taxon>Eurotiales</taxon>
        <taxon>Trichocomaceae</taxon>
        <taxon>Rasamsonia</taxon>
    </lineage>
</organism>
<protein>
    <submittedName>
        <fullName evidence="2">Uncharacterized protein</fullName>
    </submittedName>
</protein>
<dbReference type="GeneID" id="25316047"/>
<reference evidence="2 3" key="1">
    <citation type="submission" date="2015-04" db="EMBL/GenBank/DDBJ databases">
        <authorList>
            <person name="Heijne W.H."/>
            <person name="Fedorova N.D."/>
            <person name="Nierman W.C."/>
            <person name="Vollebregt A.W."/>
            <person name="Zhao Z."/>
            <person name="Wu L."/>
            <person name="Kumar M."/>
            <person name="Stam H."/>
            <person name="van den Berg M.A."/>
            <person name="Pel H.J."/>
        </authorList>
    </citation>
    <scope>NUCLEOTIDE SEQUENCE [LARGE SCALE GENOMIC DNA]</scope>
    <source>
        <strain evidence="2 3">CBS 393.64</strain>
    </source>
</reference>
<dbReference type="RefSeq" id="XP_013328875.1">
    <property type="nucleotide sequence ID" value="XM_013473421.1"/>
</dbReference>
<proteinExistence type="predicted"/>
<gene>
    <name evidence="2" type="ORF">T310_3698</name>
</gene>
<sequence length="701" mass="81235">MQAGISSMEAQSSNMEAPASNTQAHASKAEAHKLDELPLLVQHQICDLIYKTSPTSIHALSLVNRGCYCATVPFIYRRLTIDVSRSKKLHEELWELTNNPLRRQCFEHVRRLELTGQMPSSRIPEEMDDNTYNRMRRERDWHSNYILPFFVWNPEGDKSSRLWAPLISLISEFRHLTDLKYTCNNRFPYRLLHAIHQHHPACRLDVHSYHLRGLSDLITDPHKLELIKSPCLHRLTIRYVMEARSEDNWDEDEEDDHSEESIQTVLRSLGLAPNLKHLHLIGCLFYISKPLFDSRVAFKRAVKKKGFKPPENNLRLGALESLSFTGYQGVTKAKLQQWNKYANFSTLRSFAWSNVTDREALIYASENLKFDSLETLEICLGVERLNHNFMTAVGMFLESLNPLIALRLYGLFHAPLLVRICERHGNTLRELQLKGYGDWGYGEEAKTASLSFVEVMTIRDHCPLLEELQLRVKRFYSDRCETKCYKVLSTFPCLVNLSLELDCSNPGAQDLPRPDEISHNKFDRQVYDNKFGTPRGLLCNAHVRDAFINAAVDETLARSIWDVITTTGNKPMGHPLRQLKITSTRGGWFGDSRLADLYRRIRYISRSFVLTRSERDDRVQDVEIVETGKKEREAYEESRRQEDALHEKHKELFGNCGSCHPEVKKAVRVFQRLWPPKSGSRNWRDDWSSKPLEMVDFVAES</sequence>
<name>A0A0F4YXC3_RASE3</name>
<evidence type="ECO:0000256" key="1">
    <source>
        <dbReference type="SAM" id="MobiDB-lite"/>
    </source>
</evidence>
<accession>A0A0F4YXC3</accession>
<evidence type="ECO:0000313" key="3">
    <source>
        <dbReference type="Proteomes" id="UP000053958"/>
    </source>
</evidence>
<comment type="caution">
    <text evidence="2">The sequence shown here is derived from an EMBL/GenBank/DDBJ whole genome shotgun (WGS) entry which is preliminary data.</text>
</comment>
<dbReference type="OrthoDB" id="4227551at2759"/>
<dbReference type="STRING" id="1408163.A0A0F4YXC3"/>
<dbReference type="EMBL" id="LASV01000146">
    <property type="protein sequence ID" value="KKA22263.1"/>
    <property type="molecule type" value="Genomic_DNA"/>
</dbReference>
<dbReference type="Proteomes" id="UP000053958">
    <property type="component" value="Unassembled WGS sequence"/>
</dbReference>
<evidence type="ECO:0000313" key="2">
    <source>
        <dbReference type="EMBL" id="KKA22263.1"/>
    </source>
</evidence>